<keyword evidence="1" id="KW-1133">Transmembrane helix</keyword>
<dbReference type="EMBL" id="WVRA01000007">
    <property type="protein sequence ID" value="NOE19876.1"/>
    <property type="molecule type" value="Genomic_DNA"/>
</dbReference>
<dbReference type="InterPro" id="IPR008523">
    <property type="entry name" value="DUF805"/>
</dbReference>
<reference evidence="2" key="1">
    <citation type="submission" date="2019-12" db="EMBL/GenBank/DDBJ databases">
        <title>Ruegeria JWLKs population differentiation of coral mucus and skeleton niches.</title>
        <authorList>
            <person name="Luo D."/>
        </authorList>
    </citation>
    <scope>NUCLEOTIDE SEQUENCE</scope>
    <source>
        <strain evidence="2">HKCCD6181</strain>
    </source>
</reference>
<evidence type="ECO:0000256" key="1">
    <source>
        <dbReference type="SAM" id="Phobius"/>
    </source>
</evidence>
<sequence length="165" mass="18012">MGPKQAISTGIRKTFVFSGRASRSEFWWFAPIAIVLPISAALLFDWSVLVNWGTSRLLVITAASLPLLSAMCRRLQDTGEDGHQALYPFATVFIVWLGYHVFLGFGLLIGGPILLFLLVIFLFVPVFLIAIMTSALAASNVIGLMLVASDPDKNRFGVPREEGLA</sequence>
<keyword evidence="1" id="KW-0812">Transmembrane</keyword>
<feature type="transmembrane region" description="Helical" evidence="1">
    <location>
        <begin position="85"/>
        <end position="109"/>
    </location>
</feature>
<accession>A0AA90YV56</accession>
<dbReference type="Pfam" id="PF05656">
    <property type="entry name" value="DUF805"/>
    <property type="match status" value="1"/>
</dbReference>
<comment type="caution">
    <text evidence="2">The sequence shown here is derived from an EMBL/GenBank/DDBJ whole genome shotgun (WGS) entry which is preliminary data.</text>
</comment>
<protein>
    <submittedName>
        <fullName evidence="2">DUF805 domain-containing protein</fullName>
    </submittedName>
</protein>
<feature type="transmembrane region" description="Helical" evidence="1">
    <location>
        <begin position="26"/>
        <end position="44"/>
    </location>
</feature>
<evidence type="ECO:0000313" key="2">
    <source>
        <dbReference type="EMBL" id="NOE19876.1"/>
    </source>
</evidence>
<organism evidence="2 3">
    <name type="scientific">Ruegeria atlantica</name>
    <dbReference type="NCBI Taxonomy" id="81569"/>
    <lineage>
        <taxon>Bacteria</taxon>
        <taxon>Pseudomonadati</taxon>
        <taxon>Pseudomonadota</taxon>
        <taxon>Alphaproteobacteria</taxon>
        <taxon>Rhodobacterales</taxon>
        <taxon>Roseobacteraceae</taxon>
        <taxon>Ruegeria</taxon>
    </lineage>
</organism>
<dbReference type="AlphaFoldDB" id="A0AA90YV56"/>
<dbReference type="Proteomes" id="UP000597886">
    <property type="component" value="Unassembled WGS sequence"/>
</dbReference>
<dbReference type="RefSeq" id="WP_171331368.1">
    <property type="nucleotide sequence ID" value="NZ_WVRA01000007.1"/>
</dbReference>
<dbReference type="GO" id="GO:0016020">
    <property type="term" value="C:membrane"/>
    <property type="evidence" value="ECO:0007669"/>
    <property type="project" value="InterPro"/>
</dbReference>
<name>A0AA90YV56_9RHOB</name>
<gene>
    <name evidence="2" type="ORF">GS634_17265</name>
</gene>
<feature type="transmembrane region" description="Helical" evidence="1">
    <location>
        <begin position="115"/>
        <end position="148"/>
    </location>
</feature>
<evidence type="ECO:0000313" key="3">
    <source>
        <dbReference type="Proteomes" id="UP000597886"/>
    </source>
</evidence>
<proteinExistence type="predicted"/>
<keyword evidence="1" id="KW-0472">Membrane</keyword>